<keyword evidence="2" id="KW-0808">Transferase</keyword>
<evidence type="ECO:0000259" key="1">
    <source>
        <dbReference type="Pfam" id="PF13847"/>
    </source>
</evidence>
<dbReference type="SUPFAM" id="SSF53335">
    <property type="entry name" value="S-adenosyl-L-methionine-dependent methyltransferases"/>
    <property type="match status" value="1"/>
</dbReference>
<reference evidence="2 3" key="1">
    <citation type="submission" date="2017-01" db="EMBL/GenBank/DDBJ databases">
        <title>Draft genome sequence of Bacillus oleronius.</title>
        <authorList>
            <person name="Allam M."/>
        </authorList>
    </citation>
    <scope>NUCLEOTIDE SEQUENCE [LARGE SCALE GENOMIC DNA]</scope>
    <source>
        <strain evidence="2 3">DSM 9356</strain>
    </source>
</reference>
<organism evidence="2 3">
    <name type="scientific">Heyndrickxia oleronia</name>
    <dbReference type="NCBI Taxonomy" id="38875"/>
    <lineage>
        <taxon>Bacteria</taxon>
        <taxon>Bacillati</taxon>
        <taxon>Bacillota</taxon>
        <taxon>Bacilli</taxon>
        <taxon>Bacillales</taxon>
        <taxon>Bacillaceae</taxon>
        <taxon>Heyndrickxia</taxon>
    </lineage>
</organism>
<dbReference type="RefSeq" id="WP_058004294.1">
    <property type="nucleotide sequence ID" value="NZ_CP065424.1"/>
</dbReference>
<gene>
    <name evidence="2" type="ORF">BWZ43_14300</name>
</gene>
<keyword evidence="2" id="KW-0489">Methyltransferase</keyword>
<dbReference type="PANTHER" id="PTHR43667">
    <property type="entry name" value="CYCLOPROPANE-FATTY-ACYL-PHOSPHOLIPID SYNTHASE"/>
    <property type="match status" value="1"/>
</dbReference>
<dbReference type="AlphaFoldDB" id="A0A8E2I7F8"/>
<dbReference type="InterPro" id="IPR029063">
    <property type="entry name" value="SAM-dependent_MTases_sf"/>
</dbReference>
<dbReference type="GO" id="GO:0032259">
    <property type="term" value="P:methylation"/>
    <property type="evidence" value="ECO:0007669"/>
    <property type="project" value="UniProtKB-KW"/>
</dbReference>
<dbReference type="InterPro" id="IPR025714">
    <property type="entry name" value="Methyltranfer_dom"/>
</dbReference>
<dbReference type="Gene3D" id="3.40.50.150">
    <property type="entry name" value="Vaccinia Virus protein VP39"/>
    <property type="match status" value="1"/>
</dbReference>
<evidence type="ECO:0000313" key="3">
    <source>
        <dbReference type="Proteomes" id="UP000189761"/>
    </source>
</evidence>
<sequence>MKNRVETFVEKYQLYKEDKIQQIQLEHRFNLVETFKIRKGMHVLEIGCGQGDTTVVLADMVGAEGKVVAIDIASPNYGMPFTLGQAIERIKQSELGARIDFHLETEFLNFPITEQFDVVVLSHSSWYFESEQKLADYFKRLRHITKRVCFAEWDLRFSDLSQRGHFCAVTILALYSQFVKNDGNIQHVFGESQIVNLMAEAGFTLQDKETIDASFLQDGLWEMDYATSIQNEFNQVPSMIQALVSNYYDVMNENIDKKSLNSFVLIFEA</sequence>
<dbReference type="EMBL" id="MTLA01000169">
    <property type="protein sequence ID" value="OOP67722.1"/>
    <property type="molecule type" value="Genomic_DNA"/>
</dbReference>
<proteinExistence type="predicted"/>
<dbReference type="InterPro" id="IPR050723">
    <property type="entry name" value="CFA/CMAS"/>
</dbReference>
<dbReference type="GO" id="GO:0008168">
    <property type="term" value="F:methyltransferase activity"/>
    <property type="evidence" value="ECO:0007669"/>
    <property type="project" value="UniProtKB-KW"/>
</dbReference>
<accession>A0A8E2I7F8</accession>
<feature type="domain" description="Methyltransferase" evidence="1">
    <location>
        <begin position="38"/>
        <end position="154"/>
    </location>
</feature>
<keyword evidence="3" id="KW-1185">Reference proteome</keyword>
<evidence type="ECO:0000313" key="2">
    <source>
        <dbReference type="EMBL" id="OOP67722.1"/>
    </source>
</evidence>
<dbReference type="Proteomes" id="UP000189761">
    <property type="component" value="Unassembled WGS sequence"/>
</dbReference>
<comment type="caution">
    <text evidence="2">The sequence shown here is derived from an EMBL/GenBank/DDBJ whole genome shotgun (WGS) entry which is preliminary data.</text>
</comment>
<protein>
    <submittedName>
        <fullName evidence="2">SAM-dependent methyltransferase</fullName>
    </submittedName>
</protein>
<name>A0A8E2I7F8_9BACI</name>
<dbReference type="PANTHER" id="PTHR43667:SF2">
    <property type="entry name" value="FATTY ACID C-METHYL TRANSFERASE"/>
    <property type="match status" value="1"/>
</dbReference>
<dbReference type="Pfam" id="PF13847">
    <property type="entry name" value="Methyltransf_31"/>
    <property type="match status" value="1"/>
</dbReference>
<dbReference type="CDD" id="cd02440">
    <property type="entry name" value="AdoMet_MTases"/>
    <property type="match status" value="1"/>
</dbReference>